<dbReference type="Proteomes" id="UP000003639">
    <property type="component" value="Unassembled WGS sequence"/>
</dbReference>
<dbReference type="STRING" id="411467.BACCAP_03220"/>
<evidence type="ECO:0000313" key="3">
    <source>
        <dbReference type="Proteomes" id="UP000003639"/>
    </source>
</evidence>
<proteinExistence type="predicted"/>
<dbReference type="EMBL" id="AAXG02000028">
    <property type="protein sequence ID" value="EDM99291.1"/>
    <property type="molecule type" value="Genomic_DNA"/>
</dbReference>
<keyword evidence="1" id="KW-1133">Transmembrane helix</keyword>
<reference evidence="2 3" key="1">
    <citation type="submission" date="2007-04" db="EMBL/GenBank/DDBJ databases">
        <authorList>
            <person name="Fulton L."/>
            <person name="Clifton S."/>
            <person name="Fulton B."/>
            <person name="Xu J."/>
            <person name="Minx P."/>
            <person name="Pepin K.H."/>
            <person name="Johnson M."/>
            <person name="Thiruvilangam P."/>
            <person name="Bhonagiri V."/>
            <person name="Nash W.E."/>
            <person name="Mardis E.R."/>
            <person name="Wilson R.K."/>
        </authorList>
    </citation>
    <scope>NUCLEOTIDE SEQUENCE [LARGE SCALE GENOMIC DNA]</scope>
    <source>
        <strain evidence="2 3">ATCC 29799</strain>
    </source>
</reference>
<reference evidence="2 3" key="2">
    <citation type="submission" date="2007-06" db="EMBL/GenBank/DDBJ databases">
        <title>Draft genome sequence of Pseudoflavonifractor capillosus ATCC 29799.</title>
        <authorList>
            <person name="Sudarsanam P."/>
            <person name="Ley R."/>
            <person name="Guruge J."/>
            <person name="Turnbaugh P.J."/>
            <person name="Mahowald M."/>
            <person name="Liep D."/>
            <person name="Gordon J."/>
        </authorList>
    </citation>
    <scope>NUCLEOTIDE SEQUENCE [LARGE SCALE GENOMIC DNA]</scope>
    <source>
        <strain evidence="2 3">ATCC 29799</strain>
    </source>
</reference>
<accession>A6NYC1</accession>
<name>A6NYC1_9FIRM</name>
<comment type="caution">
    <text evidence="2">The sequence shown here is derived from an EMBL/GenBank/DDBJ whole genome shotgun (WGS) entry which is preliminary data.</text>
</comment>
<evidence type="ECO:0000256" key="1">
    <source>
        <dbReference type="SAM" id="Phobius"/>
    </source>
</evidence>
<gene>
    <name evidence="2" type="ORF">BACCAP_03220</name>
</gene>
<sequence>MIYWHGKGYQLVTHPYNGPVLGYLLDGVLVERQPKRTKVKGHILTEDGAVIVLGRDLRVVLVLLLAVLVAIAILLWPRYEYIDYQVTFAERPVLRDGIIYCNVINEADIEVTVQFLDDGNKSSIYHLQPGGTLPYIHIDFVPTTIRYNGRSDFQLEVQND</sequence>
<feature type="transmembrane region" description="Helical" evidence="1">
    <location>
        <begin position="57"/>
        <end position="76"/>
    </location>
</feature>
<keyword evidence="3" id="KW-1185">Reference proteome</keyword>
<dbReference type="RefSeq" id="WP_006573728.1">
    <property type="nucleotide sequence ID" value="NZ_AAXG02000028.1"/>
</dbReference>
<evidence type="ECO:0000313" key="2">
    <source>
        <dbReference type="EMBL" id="EDM99291.1"/>
    </source>
</evidence>
<organism evidence="2 3">
    <name type="scientific">Pseudoflavonifractor capillosus ATCC 29799</name>
    <dbReference type="NCBI Taxonomy" id="411467"/>
    <lineage>
        <taxon>Bacteria</taxon>
        <taxon>Bacillati</taxon>
        <taxon>Bacillota</taxon>
        <taxon>Clostridia</taxon>
        <taxon>Eubacteriales</taxon>
        <taxon>Oscillospiraceae</taxon>
        <taxon>Pseudoflavonifractor</taxon>
    </lineage>
</organism>
<protein>
    <submittedName>
        <fullName evidence="2">Uncharacterized protein</fullName>
    </submittedName>
</protein>
<dbReference type="AlphaFoldDB" id="A6NYC1"/>
<keyword evidence="1" id="KW-0472">Membrane</keyword>
<keyword evidence="1" id="KW-0812">Transmembrane</keyword>